<dbReference type="HAMAP" id="MF_00103">
    <property type="entry name" value="Fapy_DNA_glycosyl"/>
    <property type="match status" value="1"/>
</dbReference>
<dbReference type="InterPro" id="IPR015887">
    <property type="entry name" value="DNA_glyclase_Znf_dom_DNA_BS"/>
</dbReference>
<evidence type="ECO:0000256" key="1">
    <source>
        <dbReference type="ARBA" id="ARBA00001668"/>
    </source>
</evidence>
<keyword evidence="10 15" id="KW-0234">DNA repair</keyword>
<dbReference type="InterPro" id="IPR015886">
    <property type="entry name" value="H2TH_FPG"/>
</dbReference>
<dbReference type="Proteomes" id="UP000246073">
    <property type="component" value="Unassembled WGS sequence"/>
</dbReference>
<dbReference type="GO" id="GO:0003684">
    <property type="term" value="F:damaged DNA binding"/>
    <property type="evidence" value="ECO:0007669"/>
    <property type="project" value="InterPro"/>
</dbReference>
<dbReference type="PROSITE" id="PS51066">
    <property type="entry name" value="ZF_FPG_2"/>
    <property type="match status" value="1"/>
</dbReference>
<evidence type="ECO:0000256" key="5">
    <source>
        <dbReference type="ARBA" id="ARBA00022763"/>
    </source>
</evidence>
<evidence type="ECO:0000313" key="19">
    <source>
        <dbReference type="Proteomes" id="UP000246073"/>
    </source>
</evidence>
<dbReference type="InterPro" id="IPR010663">
    <property type="entry name" value="Znf_FPG/IleRS"/>
</dbReference>
<dbReference type="GO" id="GO:0034039">
    <property type="term" value="F:8-oxo-7,8-dihydroguanine DNA N-glycosylase activity"/>
    <property type="evidence" value="ECO:0007669"/>
    <property type="project" value="TreeGrafter"/>
</dbReference>
<dbReference type="CDD" id="cd08966">
    <property type="entry name" value="EcFpg-like_N"/>
    <property type="match status" value="1"/>
</dbReference>
<accession>A0A2P9HRN7</accession>
<evidence type="ECO:0000259" key="16">
    <source>
        <dbReference type="PROSITE" id="PS51066"/>
    </source>
</evidence>
<comment type="subunit">
    <text evidence="3 15">Monomer.</text>
</comment>
<evidence type="ECO:0000256" key="2">
    <source>
        <dbReference type="ARBA" id="ARBA00009409"/>
    </source>
</evidence>
<dbReference type="Pfam" id="PF01149">
    <property type="entry name" value="Fapy_DNA_glyco"/>
    <property type="match status" value="1"/>
</dbReference>
<evidence type="ECO:0000256" key="15">
    <source>
        <dbReference type="HAMAP-Rule" id="MF_00103"/>
    </source>
</evidence>
<feature type="binding site" evidence="15">
    <location>
        <position position="162"/>
    </location>
    <ligand>
        <name>DNA</name>
        <dbReference type="ChEBI" id="CHEBI:16991"/>
    </ligand>
</feature>
<dbReference type="EC" id="3.2.2.23" evidence="15"/>
<dbReference type="PROSITE" id="PS01242">
    <property type="entry name" value="ZF_FPG_1"/>
    <property type="match status" value="1"/>
</dbReference>
<feature type="domain" description="Formamidopyrimidine-DNA glycosylase catalytic" evidence="17">
    <location>
        <begin position="37"/>
        <end position="165"/>
    </location>
</feature>
<dbReference type="SUPFAM" id="SSF57716">
    <property type="entry name" value="Glucocorticoid receptor-like (DNA-binding domain)"/>
    <property type="match status" value="1"/>
</dbReference>
<dbReference type="AlphaFoldDB" id="A0A2P9HRN7"/>
<keyword evidence="7 15" id="KW-0378">Hydrolase</keyword>
<dbReference type="SUPFAM" id="SSF46946">
    <property type="entry name" value="S13-like H2TH domain"/>
    <property type="match status" value="1"/>
</dbReference>
<comment type="similarity">
    <text evidence="2 15">Belongs to the FPG family.</text>
</comment>
<feature type="binding site" evidence="15">
    <location>
        <position position="205"/>
    </location>
    <ligand>
        <name>DNA</name>
        <dbReference type="ChEBI" id="CHEBI:16991"/>
    </ligand>
</feature>
<dbReference type="PROSITE" id="PS51068">
    <property type="entry name" value="FPG_CAT"/>
    <property type="match status" value="1"/>
</dbReference>
<feature type="active site" description="Proton donor; for delta-elimination activity" evidence="15">
    <location>
        <position position="318"/>
    </location>
</feature>
<dbReference type="InterPro" id="IPR035937">
    <property type="entry name" value="FPG_N"/>
</dbReference>
<comment type="catalytic activity">
    <reaction evidence="14 15">
        <text>2'-deoxyribonucleotide-(2'-deoxyribose 5'-phosphate)-2'-deoxyribonucleotide-DNA = a 3'-end 2'-deoxyribonucleotide-(2,3-dehydro-2,3-deoxyribose 5'-phosphate)-DNA + a 5'-end 5'-phospho-2'-deoxyribonucleoside-DNA + H(+)</text>
        <dbReference type="Rhea" id="RHEA:66592"/>
        <dbReference type="Rhea" id="RHEA-COMP:13180"/>
        <dbReference type="Rhea" id="RHEA-COMP:16897"/>
        <dbReference type="Rhea" id="RHEA-COMP:17067"/>
        <dbReference type="ChEBI" id="CHEBI:15378"/>
        <dbReference type="ChEBI" id="CHEBI:136412"/>
        <dbReference type="ChEBI" id="CHEBI:157695"/>
        <dbReference type="ChEBI" id="CHEBI:167181"/>
        <dbReference type="EC" id="4.2.99.18"/>
    </reaction>
</comment>
<comment type="catalytic activity">
    <reaction evidence="1 15">
        <text>Hydrolysis of DNA containing ring-opened 7-methylguanine residues, releasing 2,6-diamino-4-hydroxy-5-(N-methyl)formamidopyrimidine.</text>
        <dbReference type="EC" id="3.2.2.23"/>
    </reaction>
</comment>
<dbReference type="InterPro" id="IPR012319">
    <property type="entry name" value="FPG_cat"/>
</dbReference>
<keyword evidence="11 15" id="KW-0456">Lyase</keyword>
<dbReference type="GO" id="GO:0006284">
    <property type="term" value="P:base-excision repair"/>
    <property type="evidence" value="ECO:0007669"/>
    <property type="project" value="InterPro"/>
</dbReference>
<evidence type="ECO:0000256" key="14">
    <source>
        <dbReference type="ARBA" id="ARBA00044632"/>
    </source>
</evidence>
<dbReference type="NCBIfam" id="TIGR00577">
    <property type="entry name" value="fpg"/>
    <property type="match status" value="1"/>
</dbReference>
<keyword evidence="6 15" id="KW-0863">Zinc-finger</keyword>
<name>A0A2P9HRN7_9HYPH</name>
<keyword evidence="8 15" id="KW-0862">Zinc</keyword>
<gene>
    <name evidence="15" type="primary">mutM</name>
    <name evidence="15" type="synonym">fpg</name>
    <name evidence="18" type="ORF">OHAE_2674</name>
</gene>
<sequence>MQTGITKNATVVLGNADKTQHIEGKAKPPPSGFVFMPELPEVETVRRGLQPFMEGATIEKVDQNRPDLRFPFPEHFVERLTGHRIEALGRRAKYLTLHLDDGLSVISHLGMSGSFRIEADDDADTPGAFHHERSKNSAHDHVVFHLLRSGGSGARIIYNDPRRFGFMLFAEKGALDTHPFLSGLGIEPTGNLLSGAVLAELFQGRRTPLKAALLDQRLIAGLGNIYVCEALWRSGLSPMRAAGAVADDAALMERLASDIRTVIAEAIAAGGSSLKDYIQADGALGYFQHSFSVYGREGEPCRNPACNGVVERAVQAGRSTFFCASCQT</sequence>
<comment type="function">
    <text evidence="15">Involved in base excision repair of DNA damaged by oxidation or by mutagenic agents. Acts as DNA glycosylase that recognizes and removes damaged bases. Has a preference for oxidized purines, such as 7,8-dihydro-8-oxoguanine (8-oxoG). Has AP (apurinic/apyrimidinic) lyase activity and introduces nicks in the DNA strand. Cleaves the DNA backbone by beta-delta elimination to generate a single-strand break at the site of the removed base with both 3'- and 5'-phosphates.</text>
</comment>
<keyword evidence="9 15" id="KW-0238">DNA-binding</keyword>
<feature type="active site" description="Schiff-base intermediate with DNA" evidence="15">
    <location>
        <position position="37"/>
    </location>
</feature>
<organism evidence="18 19">
    <name type="scientific">Ochrobactrum soli</name>
    <dbReference type="NCBI Taxonomy" id="2448455"/>
    <lineage>
        <taxon>Bacteria</taxon>
        <taxon>Pseudomonadati</taxon>
        <taxon>Pseudomonadota</taxon>
        <taxon>Alphaproteobacteria</taxon>
        <taxon>Hyphomicrobiales</taxon>
        <taxon>Brucellaceae</taxon>
        <taxon>Brucella/Ochrobactrum group</taxon>
        <taxon>Ochrobactrum</taxon>
    </lineage>
</organism>
<dbReference type="SMART" id="SM01232">
    <property type="entry name" value="H2TH"/>
    <property type="match status" value="1"/>
</dbReference>
<dbReference type="Pfam" id="PF06831">
    <property type="entry name" value="H2TH"/>
    <property type="match status" value="1"/>
</dbReference>
<evidence type="ECO:0000256" key="13">
    <source>
        <dbReference type="ARBA" id="ARBA00023295"/>
    </source>
</evidence>
<evidence type="ECO:0000256" key="12">
    <source>
        <dbReference type="ARBA" id="ARBA00023268"/>
    </source>
</evidence>
<dbReference type="EMBL" id="OOFM01000005">
    <property type="protein sequence ID" value="SPL66807.1"/>
    <property type="molecule type" value="Genomic_DNA"/>
</dbReference>
<dbReference type="FunFam" id="1.10.8.50:FF:000003">
    <property type="entry name" value="Formamidopyrimidine-DNA glycosylase"/>
    <property type="match status" value="1"/>
</dbReference>
<proteinExistence type="inferred from homology"/>
<dbReference type="EC" id="4.2.99.18" evidence="15"/>
<evidence type="ECO:0000256" key="10">
    <source>
        <dbReference type="ARBA" id="ARBA00023204"/>
    </source>
</evidence>
<evidence type="ECO:0000256" key="4">
    <source>
        <dbReference type="ARBA" id="ARBA00022723"/>
    </source>
</evidence>
<feature type="active site" description="Proton donor" evidence="15">
    <location>
        <position position="38"/>
    </location>
</feature>
<comment type="cofactor">
    <cofactor evidence="15">
        <name>Zn(2+)</name>
        <dbReference type="ChEBI" id="CHEBI:29105"/>
    </cofactor>
    <text evidence="15">Binds 1 zinc ion per subunit.</text>
</comment>
<dbReference type="InterPro" id="IPR010979">
    <property type="entry name" value="Ribosomal_uS13-like_H2TH"/>
</dbReference>
<dbReference type="InterPro" id="IPR020629">
    <property type="entry name" value="FPG_Glyclase"/>
</dbReference>
<dbReference type="Gene3D" id="1.10.8.50">
    <property type="match status" value="1"/>
</dbReference>
<keyword evidence="13 15" id="KW-0326">Glycosidase</keyword>
<reference evidence="19" key="1">
    <citation type="submission" date="2017-12" db="EMBL/GenBank/DDBJ databases">
        <authorList>
            <person name="Diaz M."/>
        </authorList>
    </citation>
    <scope>NUCLEOTIDE SEQUENCE [LARGE SCALE GENOMIC DNA]</scope>
    <source>
        <strain evidence="19">FI11154</strain>
    </source>
</reference>
<dbReference type="GO" id="GO:0008270">
    <property type="term" value="F:zinc ion binding"/>
    <property type="evidence" value="ECO:0007669"/>
    <property type="project" value="UniProtKB-UniRule"/>
</dbReference>
<keyword evidence="12 15" id="KW-0511">Multifunctional enzyme</keyword>
<evidence type="ECO:0000256" key="3">
    <source>
        <dbReference type="ARBA" id="ARBA00011245"/>
    </source>
</evidence>
<dbReference type="PANTHER" id="PTHR22993:SF9">
    <property type="entry name" value="FORMAMIDOPYRIMIDINE-DNA GLYCOSYLASE"/>
    <property type="match status" value="1"/>
</dbReference>
<dbReference type="NCBIfam" id="NF002211">
    <property type="entry name" value="PRK01103.1"/>
    <property type="match status" value="1"/>
</dbReference>
<evidence type="ECO:0000313" key="18">
    <source>
        <dbReference type="EMBL" id="SPL66807.1"/>
    </source>
</evidence>
<evidence type="ECO:0000256" key="9">
    <source>
        <dbReference type="ARBA" id="ARBA00023125"/>
    </source>
</evidence>
<evidence type="ECO:0000256" key="6">
    <source>
        <dbReference type="ARBA" id="ARBA00022771"/>
    </source>
</evidence>
<dbReference type="SUPFAM" id="SSF81624">
    <property type="entry name" value="N-terminal domain of MutM-like DNA repair proteins"/>
    <property type="match status" value="1"/>
</dbReference>
<dbReference type="SMART" id="SM00898">
    <property type="entry name" value="Fapy_DNA_glyco"/>
    <property type="match status" value="1"/>
</dbReference>
<dbReference type="PANTHER" id="PTHR22993">
    <property type="entry name" value="FORMAMIDOPYRIMIDINE-DNA GLYCOSYLASE"/>
    <property type="match status" value="1"/>
</dbReference>
<evidence type="ECO:0000256" key="11">
    <source>
        <dbReference type="ARBA" id="ARBA00023239"/>
    </source>
</evidence>
<evidence type="ECO:0000256" key="7">
    <source>
        <dbReference type="ARBA" id="ARBA00022801"/>
    </source>
</evidence>
<dbReference type="GO" id="GO:0140078">
    <property type="term" value="F:class I DNA-(apurinic or apyrimidinic site) endonuclease activity"/>
    <property type="evidence" value="ECO:0007669"/>
    <property type="project" value="UniProtKB-EC"/>
</dbReference>
<feature type="active site" description="Proton donor; for beta-elimination activity" evidence="15">
    <location>
        <position position="93"/>
    </location>
</feature>
<evidence type="ECO:0000259" key="17">
    <source>
        <dbReference type="PROSITE" id="PS51068"/>
    </source>
</evidence>
<dbReference type="Gene3D" id="3.20.190.10">
    <property type="entry name" value="MutM-like, N-terminal"/>
    <property type="match status" value="1"/>
</dbReference>
<keyword evidence="4 15" id="KW-0479">Metal-binding</keyword>
<feature type="binding site" evidence="15">
    <location>
        <position position="139"/>
    </location>
    <ligand>
        <name>DNA</name>
        <dbReference type="ChEBI" id="CHEBI:16991"/>
    </ligand>
</feature>
<protein>
    <recommendedName>
        <fullName evidence="15">Formamidopyrimidine-DNA glycosylase</fullName>
        <shortName evidence="15">Fapy-DNA glycosylase</shortName>
        <ecNumber evidence="15">3.2.2.23</ecNumber>
    </recommendedName>
    <alternativeName>
        <fullName evidence="15">DNA-(apurinic or apyrimidinic site) lyase MutM</fullName>
        <shortName evidence="15">AP lyase MutM</shortName>
        <ecNumber evidence="15">4.2.99.18</ecNumber>
    </alternativeName>
</protein>
<dbReference type="Pfam" id="PF06827">
    <property type="entry name" value="zf-FPG_IleRS"/>
    <property type="match status" value="1"/>
</dbReference>
<evidence type="ECO:0000256" key="8">
    <source>
        <dbReference type="ARBA" id="ARBA00022833"/>
    </source>
</evidence>
<feature type="domain" description="FPG-type" evidence="16">
    <location>
        <begin position="292"/>
        <end position="328"/>
    </location>
</feature>
<dbReference type="InterPro" id="IPR000214">
    <property type="entry name" value="Znf_DNA_glyclase/AP_lyase"/>
</dbReference>
<keyword evidence="5 15" id="KW-0227">DNA damage</keyword>